<accession>A0A543EAM7</accession>
<keyword evidence="3" id="KW-1185">Reference proteome</keyword>
<dbReference type="AlphaFoldDB" id="A0A543EAM7"/>
<evidence type="ECO:0000313" key="3">
    <source>
        <dbReference type="Proteomes" id="UP000320235"/>
    </source>
</evidence>
<feature type="transmembrane region" description="Helical" evidence="1">
    <location>
        <begin position="279"/>
        <end position="303"/>
    </location>
</feature>
<dbReference type="Proteomes" id="UP000320235">
    <property type="component" value="Unassembled WGS sequence"/>
</dbReference>
<keyword evidence="1" id="KW-1133">Transmembrane helix</keyword>
<dbReference type="RefSeq" id="WP_141896654.1">
    <property type="nucleotide sequence ID" value="NZ_BAABLH010000006.1"/>
</dbReference>
<feature type="transmembrane region" description="Helical" evidence="1">
    <location>
        <begin position="323"/>
        <end position="342"/>
    </location>
</feature>
<sequence length="349" mass="36436">MANPAKLGRGSYRFPRAVVFAVSLVVVGAFVLATYLTLDQPKSREFDGYITLLGPVAQEQEAFISVQMRDDGASDDPLVRVSVAICGEGSFSGVLLFGGDAVLDDLAATIPGESVPTTKTYTGELSSAGQSQGNIDEVQSLDVIEAELPPCIPLESGAIWPIALQVEGRFQSAISSTTSILGMTSPRTGYAFPLIGAFPPPTSSALLGIFSLPGDSRDLARPTHLTASVSGPALDIGDVVETSDPVVADPESLGWDAPAPLAASATTLDRDAQAVWLQINAYLGIAFGIAGSVSAAIALDWLAPQREPSPVPQMRRRESSTRSSATGLMAVLGIGIAMLALARVRRARR</sequence>
<keyword evidence="1" id="KW-0472">Membrane</keyword>
<gene>
    <name evidence="2" type="ORF">FB391_3749</name>
</gene>
<name>A0A543EAM7_9MICO</name>
<evidence type="ECO:0000256" key="1">
    <source>
        <dbReference type="SAM" id="Phobius"/>
    </source>
</evidence>
<evidence type="ECO:0000313" key="2">
    <source>
        <dbReference type="EMBL" id="TQM18618.1"/>
    </source>
</evidence>
<feature type="transmembrane region" description="Helical" evidence="1">
    <location>
        <begin position="17"/>
        <end position="38"/>
    </location>
</feature>
<organism evidence="2 3">
    <name type="scientific">Microbacterium kyungheense</name>
    <dbReference type="NCBI Taxonomy" id="1263636"/>
    <lineage>
        <taxon>Bacteria</taxon>
        <taxon>Bacillati</taxon>
        <taxon>Actinomycetota</taxon>
        <taxon>Actinomycetes</taxon>
        <taxon>Micrococcales</taxon>
        <taxon>Microbacteriaceae</taxon>
        <taxon>Microbacterium</taxon>
    </lineage>
</organism>
<reference evidence="2 3" key="1">
    <citation type="submission" date="2019-06" db="EMBL/GenBank/DDBJ databases">
        <title>Sequencing the genomes of 1000 actinobacteria strains.</title>
        <authorList>
            <person name="Klenk H.-P."/>
        </authorList>
    </citation>
    <scope>NUCLEOTIDE SEQUENCE [LARGE SCALE GENOMIC DNA]</scope>
    <source>
        <strain evidence="2 3">DSM 105492</strain>
    </source>
</reference>
<proteinExistence type="predicted"/>
<comment type="caution">
    <text evidence="2">The sequence shown here is derived from an EMBL/GenBank/DDBJ whole genome shotgun (WGS) entry which is preliminary data.</text>
</comment>
<keyword evidence="1" id="KW-0812">Transmembrane</keyword>
<dbReference type="EMBL" id="VFPE01000008">
    <property type="protein sequence ID" value="TQM18618.1"/>
    <property type="molecule type" value="Genomic_DNA"/>
</dbReference>
<protein>
    <submittedName>
        <fullName evidence="2">Uncharacterized protein</fullName>
    </submittedName>
</protein>